<evidence type="ECO:0000313" key="2">
    <source>
        <dbReference type="Proteomes" id="UP000054217"/>
    </source>
</evidence>
<sequence length="53" mass="5978">MGQGQLSSTDFDTTYHGVHGARWRMFLERVAAAGNLVEKGRETLYLGFDVMRT</sequence>
<dbReference type="InParanoid" id="A0A0C3K9S4"/>
<accession>A0A0C3K9S4</accession>
<dbReference type="AlphaFoldDB" id="A0A0C3K9S4"/>
<name>A0A0C3K9S4_PISTI</name>
<organism evidence="1 2">
    <name type="scientific">Pisolithus tinctorius Marx 270</name>
    <dbReference type="NCBI Taxonomy" id="870435"/>
    <lineage>
        <taxon>Eukaryota</taxon>
        <taxon>Fungi</taxon>
        <taxon>Dikarya</taxon>
        <taxon>Basidiomycota</taxon>
        <taxon>Agaricomycotina</taxon>
        <taxon>Agaricomycetes</taxon>
        <taxon>Agaricomycetidae</taxon>
        <taxon>Boletales</taxon>
        <taxon>Sclerodermatineae</taxon>
        <taxon>Pisolithaceae</taxon>
        <taxon>Pisolithus</taxon>
    </lineage>
</organism>
<gene>
    <name evidence="1" type="ORF">M404DRAFT_998957</name>
</gene>
<reference evidence="2" key="2">
    <citation type="submission" date="2015-01" db="EMBL/GenBank/DDBJ databases">
        <title>Evolutionary Origins and Diversification of the Mycorrhizal Mutualists.</title>
        <authorList>
            <consortium name="DOE Joint Genome Institute"/>
            <consortium name="Mycorrhizal Genomics Consortium"/>
            <person name="Kohler A."/>
            <person name="Kuo A."/>
            <person name="Nagy L.G."/>
            <person name="Floudas D."/>
            <person name="Copeland A."/>
            <person name="Barry K.W."/>
            <person name="Cichocki N."/>
            <person name="Veneault-Fourrey C."/>
            <person name="LaButti K."/>
            <person name="Lindquist E.A."/>
            <person name="Lipzen A."/>
            <person name="Lundell T."/>
            <person name="Morin E."/>
            <person name="Murat C."/>
            <person name="Riley R."/>
            <person name="Ohm R."/>
            <person name="Sun H."/>
            <person name="Tunlid A."/>
            <person name="Henrissat B."/>
            <person name="Grigoriev I.V."/>
            <person name="Hibbett D.S."/>
            <person name="Martin F."/>
        </authorList>
    </citation>
    <scope>NUCLEOTIDE SEQUENCE [LARGE SCALE GENOMIC DNA]</scope>
    <source>
        <strain evidence="2">Marx 270</strain>
    </source>
</reference>
<dbReference type="EMBL" id="KN831963">
    <property type="protein sequence ID" value="KIO06327.1"/>
    <property type="molecule type" value="Genomic_DNA"/>
</dbReference>
<proteinExistence type="predicted"/>
<protein>
    <submittedName>
        <fullName evidence="1">Uncharacterized protein</fullName>
    </submittedName>
</protein>
<keyword evidence="2" id="KW-1185">Reference proteome</keyword>
<dbReference type="HOGENOM" id="CLU_3069669_0_0_1"/>
<reference evidence="1 2" key="1">
    <citation type="submission" date="2014-04" db="EMBL/GenBank/DDBJ databases">
        <authorList>
            <consortium name="DOE Joint Genome Institute"/>
            <person name="Kuo A."/>
            <person name="Kohler A."/>
            <person name="Costa M.D."/>
            <person name="Nagy L.G."/>
            <person name="Floudas D."/>
            <person name="Copeland A."/>
            <person name="Barry K.W."/>
            <person name="Cichocki N."/>
            <person name="Veneault-Fourrey C."/>
            <person name="LaButti K."/>
            <person name="Lindquist E.A."/>
            <person name="Lipzen A."/>
            <person name="Lundell T."/>
            <person name="Morin E."/>
            <person name="Murat C."/>
            <person name="Sun H."/>
            <person name="Tunlid A."/>
            <person name="Henrissat B."/>
            <person name="Grigoriev I.V."/>
            <person name="Hibbett D.S."/>
            <person name="Martin F."/>
            <person name="Nordberg H.P."/>
            <person name="Cantor M.N."/>
            <person name="Hua S.X."/>
        </authorList>
    </citation>
    <scope>NUCLEOTIDE SEQUENCE [LARGE SCALE GENOMIC DNA]</scope>
    <source>
        <strain evidence="1 2">Marx 270</strain>
    </source>
</reference>
<dbReference type="Proteomes" id="UP000054217">
    <property type="component" value="Unassembled WGS sequence"/>
</dbReference>
<evidence type="ECO:0000313" key="1">
    <source>
        <dbReference type="EMBL" id="KIO06327.1"/>
    </source>
</evidence>